<dbReference type="AlphaFoldDB" id="A0A022S2X6"/>
<feature type="non-terminal residue" evidence="3">
    <location>
        <position position="1"/>
    </location>
</feature>
<keyword evidence="2" id="KW-0413">Isomerase</keyword>
<keyword evidence="4" id="KW-1185">Reference proteome</keyword>
<evidence type="ECO:0000256" key="2">
    <source>
        <dbReference type="ARBA" id="ARBA00023235"/>
    </source>
</evidence>
<dbReference type="PANTHER" id="PTHR13774">
    <property type="entry name" value="PHENAZINE BIOSYNTHESIS PROTEIN"/>
    <property type="match status" value="1"/>
</dbReference>
<dbReference type="EMBL" id="KI630171">
    <property type="protein sequence ID" value="EYU46601.1"/>
    <property type="molecule type" value="Genomic_DNA"/>
</dbReference>
<evidence type="ECO:0000313" key="3">
    <source>
        <dbReference type="EMBL" id="EYU46601.1"/>
    </source>
</evidence>
<accession>A0A022S2X6</accession>
<proteinExistence type="inferred from homology"/>
<dbReference type="eggNOG" id="KOG3033">
    <property type="taxonomic scope" value="Eukaryota"/>
</dbReference>
<dbReference type="STRING" id="4155.A0A022S2X6"/>
<evidence type="ECO:0000313" key="4">
    <source>
        <dbReference type="Proteomes" id="UP000030748"/>
    </source>
</evidence>
<gene>
    <name evidence="3" type="ORF">MIMGU_mgv1a022880mg</name>
</gene>
<dbReference type="GO" id="GO:0005737">
    <property type="term" value="C:cytoplasm"/>
    <property type="evidence" value="ECO:0000318"/>
    <property type="project" value="GO_Central"/>
</dbReference>
<dbReference type="SUPFAM" id="SSF54506">
    <property type="entry name" value="Diaminopimelate epimerase-like"/>
    <property type="match status" value="1"/>
</dbReference>
<comment type="similarity">
    <text evidence="1">Belongs to the PhzF family.</text>
</comment>
<dbReference type="PANTHER" id="PTHR13774:SF17">
    <property type="entry name" value="PHENAZINE BIOSYNTHESIS-LIKE DOMAIN-CONTAINING PROTEIN"/>
    <property type="match status" value="1"/>
</dbReference>
<dbReference type="Gene3D" id="3.10.310.10">
    <property type="entry name" value="Diaminopimelate Epimerase, Chain A, domain 1"/>
    <property type="match status" value="1"/>
</dbReference>
<organism evidence="3 4">
    <name type="scientific">Erythranthe guttata</name>
    <name type="common">Yellow monkey flower</name>
    <name type="synonym">Mimulus guttatus</name>
    <dbReference type="NCBI Taxonomy" id="4155"/>
    <lineage>
        <taxon>Eukaryota</taxon>
        <taxon>Viridiplantae</taxon>
        <taxon>Streptophyta</taxon>
        <taxon>Embryophyta</taxon>
        <taxon>Tracheophyta</taxon>
        <taxon>Spermatophyta</taxon>
        <taxon>Magnoliopsida</taxon>
        <taxon>eudicotyledons</taxon>
        <taxon>Gunneridae</taxon>
        <taxon>Pentapetalae</taxon>
        <taxon>asterids</taxon>
        <taxon>lamiids</taxon>
        <taxon>Lamiales</taxon>
        <taxon>Phrymaceae</taxon>
        <taxon>Erythranthe</taxon>
    </lineage>
</organism>
<dbReference type="InterPro" id="IPR003719">
    <property type="entry name" value="Phenazine_PhzF-like"/>
</dbReference>
<evidence type="ECO:0000256" key="1">
    <source>
        <dbReference type="ARBA" id="ARBA00008270"/>
    </source>
</evidence>
<dbReference type="Proteomes" id="UP000030748">
    <property type="component" value="Unassembled WGS sequence"/>
</dbReference>
<protein>
    <submittedName>
        <fullName evidence="3">Uncharacterized protein</fullName>
    </submittedName>
</protein>
<name>A0A022S2X6_ERYGU</name>
<reference evidence="3 4" key="1">
    <citation type="journal article" date="2013" name="Proc. Natl. Acad. Sci. U.S.A.">
        <title>Fine-scale variation in meiotic recombination in Mimulus inferred from population shotgun sequencing.</title>
        <authorList>
            <person name="Hellsten U."/>
            <person name="Wright K.M."/>
            <person name="Jenkins J."/>
            <person name="Shu S."/>
            <person name="Yuan Y."/>
            <person name="Wessler S.R."/>
            <person name="Schmutz J."/>
            <person name="Willis J.H."/>
            <person name="Rokhsar D.S."/>
        </authorList>
    </citation>
    <scope>NUCLEOTIDE SEQUENCE [LARGE SCALE GENOMIC DNA]</scope>
    <source>
        <strain evidence="4">cv. DUN x IM62</strain>
    </source>
</reference>
<dbReference type="GO" id="GO:0016853">
    <property type="term" value="F:isomerase activity"/>
    <property type="evidence" value="ECO:0000318"/>
    <property type="project" value="GO_Central"/>
</dbReference>
<sequence length="162" mass="17839">HGAYAPDNSLIELDFPVLPVIEYKYGAANAEVAMISKILNGGFFDEIYKTTTVDDFLVLLPTGKAVEEVEPNFVEILKCSGGLWLFYTRFFCPKLGIYADPVCGSAHCALAPYWSKKLGKCDFIAYQASPRSGVLNLHLDDENKRVLLRGKAVAVMEGTLLV</sequence>
<dbReference type="Pfam" id="PF02567">
    <property type="entry name" value="PhzC-PhzF"/>
    <property type="match status" value="1"/>
</dbReference>